<dbReference type="Pfam" id="PF25370">
    <property type="entry name" value="HTH_74"/>
    <property type="match status" value="1"/>
</dbReference>
<keyword evidence="3" id="KW-1185">Reference proteome</keyword>
<accession>A0A8X7TYK8</accession>
<sequence>MTEFPSTTEITVASSLLLLSYGPVFISPTRSRSVGESSYASKWCDEGTSNLSLSLGSNGSGSCGSALSSDGNGRGFEIDYAGDRFHLMNLKIARKRRSQVAWGSFNSVSSVCDLSICSVVSKEESSCLSTGSSEVTTTASRIKLKNQKSNEKVRTDVKKKKNECSRSSCIRRRAKDILEFLSSASSSSEVQIRQSLGNTPDTSKALRMLLKMEEVKRFGTGGRLDPYIYKIA</sequence>
<organism evidence="2 3">
    <name type="scientific">Brassica carinata</name>
    <name type="common">Ethiopian mustard</name>
    <name type="synonym">Abyssinian cabbage</name>
    <dbReference type="NCBI Taxonomy" id="52824"/>
    <lineage>
        <taxon>Eukaryota</taxon>
        <taxon>Viridiplantae</taxon>
        <taxon>Streptophyta</taxon>
        <taxon>Embryophyta</taxon>
        <taxon>Tracheophyta</taxon>
        <taxon>Spermatophyta</taxon>
        <taxon>Magnoliopsida</taxon>
        <taxon>eudicotyledons</taxon>
        <taxon>Gunneridae</taxon>
        <taxon>Pentapetalae</taxon>
        <taxon>rosids</taxon>
        <taxon>malvids</taxon>
        <taxon>Brassicales</taxon>
        <taxon>Brassicaceae</taxon>
        <taxon>Brassiceae</taxon>
        <taxon>Brassica</taxon>
    </lineage>
</organism>
<evidence type="ECO:0000313" key="3">
    <source>
        <dbReference type="Proteomes" id="UP000886595"/>
    </source>
</evidence>
<name>A0A8X7TYK8_BRACI</name>
<dbReference type="OrthoDB" id="515857at2759"/>
<protein>
    <recommendedName>
        <fullName evidence="1">HTH three-helical bundle domain-containing protein</fullName>
    </recommendedName>
</protein>
<dbReference type="Proteomes" id="UP000886595">
    <property type="component" value="Unassembled WGS sequence"/>
</dbReference>
<feature type="domain" description="HTH three-helical bundle" evidence="1">
    <location>
        <begin position="167"/>
        <end position="208"/>
    </location>
</feature>
<dbReference type="PANTHER" id="PTHR34799">
    <property type="entry name" value="OS07G0656300 PROTEIN"/>
    <property type="match status" value="1"/>
</dbReference>
<dbReference type="EMBL" id="JAAMPC010000015">
    <property type="protein sequence ID" value="KAG2258554.1"/>
    <property type="molecule type" value="Genomic_DNA"/>
</dbReference>
<evidence type="ECO:0000259" key="1">
    <source>
        <dbReference type="Pfam" id="PF25370"/>
    </source>
</evidence>
<dbReference type="AlphaFoldDB" id="A0A8X7TYK8"/>
<comment type="caution">
    <text evidence="2">The sequence shown here is derived from an EMBL/GenBank/DDBJ whole genome shotgun (WGS) entry which is preliminary data.</text>
</comment>
<reference evidence="2 3" key="1">
    <citation type="submission" date="2020-02" db="EMBL/GenBank/DDBJ databases">
        <authorList>
            <person name="Ma Q."/>
            <person name="Huang Y."/>
            <person name="Song X."/>
            <person name="Pei D."/>
        </authorList>
    </citation>
    <scope>NUCLEOTIDE SEQUENCE [LARGE SCALE GENOMIC DNA]</scope>
    <source>
        <strain evidence="2">Sxm20200214</strain>
        <tissue evidence="2">Leaf</tissue>
    </source>
</reference>
<dbReference type="PANTHER" id="PTHR34799:SF2">
    <property type="entry name" value="OS07G0656300 PROTEIN"/>
    <property type="match status" value="1"/>
</dbReference>
<dbReference type="InterPro" id="IPR057523">
    <property type="entry name" value="HTH_74"/>
</dbReference>
<evidence type="ECO:0000313" key="2">
    <source>
        <dbReference type="EMBL" id="KAG2258554.1"/>
    </source>
</evidence>
<proteinExistence type="predicted"/>
<gene>
    <name evidence="2" type="ORF">Bca52824_077848</name>
</gene>